<dbReference type="EMBL" id="CP077074">
    <property type="protein sequence ID" value="QXH42160.1"/>
    <property type="molecule type" value="Genomic_DNA"/>
</dbReference>
<dbReference type="RefSeq" id="WP_124345968.1">
    <property type="nucleotide sequence ID" value="NZ_CP027706.1"/>
</dbReference>
<feature type="domain" description="DUF4142" evidence="2">
    <location>
        <begin position="30"/>
        <end position="163"/>
    </location>
</feature>
<dbReference type="InterPro" id="IPR012347">
    <property type="entry name" value="Ferritin-like"/>
</dbReference>
<dbReference type="PANTHER" id="PTHR38593">
    <property type="entry name" value="BLR2558 PROTEIN"/>
    <property type="match status" value="1"/>
</dbReference>
<dbReference type="PANTHER" id="PTHR38593:SF1">
    <property type="entry name" value="BLR2558 PROTEIN"/>
    <property type="match status" value="1"/>
</dbReference>
<dbReference type="InterPro" id="IPR025419">
    <property type="entry name" value="DUF4142"/>
</dbReference>
<keyword evidence="4" id="KW-1185">Reference proteome</keyword>
<evidence type="ECO:0000313" key="3">
    <source>
        <dbReference type="EMBL" id="QXH42160.1"/>
    </source>
</evidence>
<feature type="signal peptide" evidence="1">
    <location>
        <begin position="1"/>
        <end position="26"/>
    </location>
</feature>
<dbReference type="Proteomes" id="UP000693952">
    <property type="component" value="Chromosome"/>
</dbReference>
<dbReference type="Gene3D" id="1.20.1260.10">
    <property type="match status" value="1"/>
</dbReference>
<feature type="chain" id="PRO_5046602397" evidence="1">
    <location>
        <begin position="27"/>
        <end position="174"/>
    </location>
</feature>
<accession>A0ABX8MX77</accession>
<organism evidence="3 4">
    <name type="scientific">Pseudomonas sessilinigenes</name>
    <dbReference type="NCBI Taxonomy" id="658629"/>
    <lineage>
        <taxon>Bacteria</taxon>
        <taxon>Pseudomonadati</taxon>
        <taxon>Pseudomonadota</taxon>
        <taxon>Gammaproteobacteria</taxon>
        <taxon>Pseudomonadales</taxon>
        <taxon>Pseudomonadaceae</taxon>
        <taxon>Pseudomonas</taxon>
    </lineage>
</organism>
<protein>
    <submittedName>
        <fullName evidence="3">DUF4142 domain-containing protein</fullName>
    </submittedName>
</protein>
<evidence type="ECO:0000313" key="4">
    <source>
        <dbReference type="Proteomes" id="UP000693952"/>
    </source>
</evidence>
<name>A0ABX8MX77_9PSED</name>
<keyword evidence="1" id="KW-0732">Signal</keyword>
<evidence type="ECO:0000259" key="2">
    <source>
        <dbReference type="Pfam" id="PF13628"/>
    </source>
</evidence>
<evidence type="ECO:0000256" key="1">
    <source>
        <dbReference type="SAM" id="SignalP"/>
    </source>
</evidence>
<gene>
    <name evidence="3" type="ORF">KSS89_08060</name>
</gene>
<proteinExistence type="predicted"/>
<sequence length="174" mass="18993">MNAIATVMRSAGLALLLGLCANSALAQSPVAFIDDASAQGMADIEASRQAHQQTSSRAVKEYTIQVINDRTTANQHLARIAKQLDLPIAPREQLMDQARRLIPTVAEGEDVDRAYATNQIKSTEQAIRQIRQQAQASELPELKAFAEETLPKLKNHLQMAKALQAGRLSDHLEG</sequence>
<dbReference type="Pfam" id="PF13628">
    <property type="entry name" value="DUF4142"/>
    <property type="match status" value="1"/>
</dbReference>
<reference evidence="3" key="1">
    <citation type="submission" date="2021-06" db="EMBL/GenBank/DDBJ databases">
        <title>Updating the genus Pseudomonas: Description of 43 new species and partition of the Pseudomonas putida group.</title>
        <authorList>
            <person name="Girard L."/>
            <person name="Lood C."/>
            <person name="Vandamme P."/>
            <person name="Rokni-Zadeh H."/>
            <person name="van Noort V."/>
            <person name="Hofte M."/>
            <person name="Lavigne R."/>
            <person name="De Mot R."/>
        </authorList>
    </citation>
    <scope>NUCLEOTIDE SEQUENCE</scope>
    <source>
        <strain evidence="3">CMR12a</strain>
    </source>
</reference>